<evidence type="ECO:0000256" key="4">
    <source>
        <dbReference type="ARBA" id="ARBA00022679"/>
    </source>
</evidence>
<evidence type="ECO:0000313" key="15">
    <source>
        <dbReference type="EMBL" id="GGI44769.1"/>
    </source>
</evidence>
<keyword evidence="6" id="KW-0547">Nucleotide-binding</keyword>
<dbReference type="EMBL" id="BMHE01000003">
    <property type="protein sequence ID" value="GGI44769.1"/>
    <property type="molecule type" value="Genomic_DNA"/>
</dbReference>
<dbReference type="InterPro" id="IPR003594">
    <property type="entry name" value="HATPase_dom"/>
</dbReference>
<keyword evidence="7 15" id="KW-0418">Kinase</keyword>
<feature type="domain" description="HAMP" evidence="14">
    <location>
        <begin position="323"/>
        <end position="375"/>
    </location>
</feature>
<evidence type="ECO:0000256" key="10">
    <source>
        <dbReference type="ARBA" id="ARBA00023012"/>
    </source>
</evidence>
<evidence type="ECO:0000256" key="6">
    <source>
        <dbReference type="ARBA" id="ARBA00022741"/>
    </source>
</evidence>
<keyword evidence="9 13" id="KW-1133">Transmembrane helix</keyword>
<dbReference type="InterPro" id="IPR036890">
    <property type="entry name" value="HATPase_C_sf"/>
</dbReference>
<keyword evidence="11 13" id="KW-0472">Membrane</keyword>
<dbReference type="RefSeq" id="WP_189008122.1">
    <property type="nucleotide sequence ID" value="NZ_BMHE01000003.1"/>
</dbReference>
<dbReference type="InterPro" id="IPR003660">
    <property type="entry name" value="HAMP_dom"/>
</dbReference>
<comment type="caution">
    <text evidence="15">The sequence shown here is derived from an EMBL/GenBank/DDBJ whole genome shotgun (WGS) entry which is preliminary data.</text>
</comment>
<accession>A0ABQ2BPW3</accession>
<evidence type="ECO:0000313" key="16">
    <source>
        <dbReference type="Proteomes" id="UP000615455"/>
    </source>
</evidence>
<keyword evidence="8" id="KW-0067">ATP-binding</keyword>
<sequence length="595" mass="68144">MIINWNPLNSIRGKFIINFMLIVVVPTLVIFFFYSYLSKSVIEKEIYETNQELVERSAAAMNDMAGRMIKATVFVESDFNQFNRVDLSKWNSDYDSFSIVKQLQSRLTITRDLLLDSDAFLHVVDDRKFAISTILEFNRQNAYEQLTGEKWYAEARQDKGSPFWSLSYRLKSNLGYTRQGIDSFVMMSRSLFEADGGMLVAAVGVPSEMFFGKQVMQEGQVSRLLIRSSEGQVTDTEGNAYDLHFDEKRTVNKSGSIVNTSVMIKGNRYLVNISDVPQVGFSLLYLMPYDQLMKQLDQTQNRSLIGILLIFLIGTIVFVFIMIHMTRPIYSLLDSMRQVGKGDFQTVIQLKGRDEISLLGRNFNQMVRRLEQLILHLEEEQRNKEEARFQALQAQINPHFLFNTLNSIKLMAMLSGTNPNVSDMITALGKLLEFSMKQTEQFVTLRQELEYLELYMSLQKIRYHDNIQIHMNVPDELLEMQVLKFSLQPLVENSLIHGGQFPLTVWIKAAYTEDRTGMVVSVLDNGIGIKESELLQILEEMTNNNHAKYSGIGVSNVDKRIKMLFGATYGISFGILEYGGLQVNIRLPIRKAGSE</sequence>
<comment type="subcellular location">
    <subcellularLocation>
        <location evidence="1">Cell membrane</location>
        <topology evidence="1">Multi-pass membrane protein</topology>
    </subcellularLocation>
</comment>
<feature type="transmembrane region" description="Helical" evidence="13">
    <location>
        <begin position="303"/>
        <end position="325"/>
    </location>
</feature>
<evidence type="ECO:0000259" key="14">
    <source>
        <dbReference type="PROSITE" id="PS50885"/>
    </source>
</evidence>
<keyword evidence="16" id="KW-1185">Reference proteome</keyword>
<dbReference type="Pfam" id="PF06580">
    <property type="entry name" value="His_kinase"/>
    <property type="match status" value="1"/>
</dbReference>
<reference evidence="16" key="1">
    <citation type="journal article" date="2019" name="Int. J. Syst. Evol. Microbiol.">
        <title>The Global Catalogue of Microorganisms (GCM) 10K type strain sequencing project: providing services to taxonomists for standard genome sequencing and annotation.</title>
        <authorList>
            <consortium name="The Broad Institute Genomics Platform"/>
            <consortium name="The Broad Institute Genome Sequencing Center for Infectious Disease"/>
            <person name="Wu L."/>
            <person name="Ma J."/>
        </authorList>
    </citation>
    <scope>NUCLEOTIDE SEQUENCE [LARGE SCALE GENOMIC DNA]</scope>
    <source>
        <strain evidence="16">CGMCC 1.15043</strain>
    </source>
</reference>
<dbReference type="GO" id="GO:0016301">
    <property type="term" value="F:kinase activity"/>
    <property type="evidence" value="ECO:0007669"/>
    <property type="project" value="UniProtKB-KW"/>
</dbReference>
<dbReference type="PANTHER" id="PTHR34220:SF11">
    <property type="entry name" value="SENSOR PROTEIN KINASE HPTS"/>
    <property type="match status" value="1"/>
</dbReference>
<dbReference type="SUPFAM" id="SSF55874">
    <property type="entry name" value="ATPase domain of HSP90 chaperone/DNA topoisomerase II/histidine kinase"/>
    <property type="match status" value="1"/>
</dbReference>
<keyword evidence="5 13" id="KW-0812">Transmembrane</keyword>
<evidence type="ECO:0000256" key="1">
    <source>
        <dbReference type="ARBA" id="ARBA00004651"/>
    </source>
</evidence>
<evidence type="ECO:0000256" key="9">
    <source>
        <dbReference type="ARBA" id="ARBA00022989"/>
    </source>
</evidence>
<dbReference type="InterPro" id="IPR010559">
    <property type="entry name" value="Sig_transdc_His_kin_internal"/>
</dbReference>
<evidence type="ECO:0000256" key="11">
    <source>
        <dbReference type="ARBA" id="ARBA00023136"/>
    </source>
</evidence>
<evidence type="ECO:0000256" key="3">
    <source>
        <dbReference type="ARBA" id="ARBA00022553"/>
    </source>
</evidence>
<dbReference type="SMART" id="SM00304">
    <property type="entry name" value="HAMP"/>
    <property type="match status" value="1"/>
</dbReference>
<name>A0ABQ2BPW3_9BACL</name>
<evidence type="ECO:0000256" key="5">
    <source>
        <dbReference type="ARBA" id="ARBA00022692"/>
    </source>
</evidence>
<keyword evidence="3" id="KW-0597">Phosphoprotein</keyword>
<dbReference type="Proteomes" id="UP000615455">
    <property type="component" value="Unassembled WGS sequence"/>
</dbReference>
<evidence type="ECO:0000256" key="7">
    <source>
        <dbReference type="ARBA" id="ARBA00022777"/>
    </source>
</evidence>
<dbReference type="SUPFAM" id="SSF158472">
    <property type="entry name" value="HAMP domain-like"/>
    <property type="match status" value="1"/>
</dbReference>
<dbReference type="PROSITE" id="PS50885">
    <property type="entry name" value="HAMP"/>
    <property type="match status" value="1"/>
</dbReference>
<evidence type="ECO:0000256" key="8">
    <source>
        <dbReference type="ARBA" id="ARBA00022840"/>
    </source>
</evidence>
<gene>
    <name evidence="15" type="primary">yesM</name>
    <name evidence="15" type="ORF">GCM10008018_08750</name>
</gene>
<dbReference type="CDD" id="cd06225">
    <property type="entry name" value="HAMP"/>
    <property type="match status" value="1"/>
</dbReference>
<protein>
    <submittedName>
        <fullName evidence="15">Sensor histidine kinase YesM</fullName>
    </submittedName>
</protein>
<proteinExistence type="predicted"/>
<keyword evidence="2" id="KW-1003">Cell membrane</keyword>
<keyword evidence="12" id="KW-0175">Coiled coil</keyword>
<dbReference type="Gene3D" id="6.10.340.10">
    <property type="match status" value="1"/>
</dbReference>
<keyword evidence="4" id="KW-0808">Transferase</keyword>
<evidence type="ECO:0000256" key="13">
    <source>
        <dbReference type="SAM" id="Phobius"/>
    </source>
</evidence>
<dbReference type="PANTHER" id="PTHR34220">
    <property type="entry name" value="SENSOR HISTIDINE KINASE YPDA"/>
    <property type="match status" value="1"/>
</dbReference>
<evidence type="ECO:0000256" key="2">
    <source>
        <dbReference type="ARBA" id="ARBA00022475"/>
    </source>
</evidence>
<organism evidence="15 16">
    <name type="scientific">Paenibacillus marchantiophytorum</name>
    <dbReference type="NCBI Taxonomy" id="1619310"/>
    <lineage>
        <taxon>Bacteria</taxon>
        <taxon>Bacillati</taxon>
        <taxon>Bacillota</taxon>
        <taxon>Bacilli</taxon>
        <taxon>Bacillales</taxon>
        <taxon>Paenibacillaceae</taxon>
        <taxon>Paenibacillus</taxon>
    </lineage>
</organism>
<feature type="coiled-coil region" evidence="12">
    <location>
        <begin position="363"/>
        <end position="397"/>
    </location>
</feature>
<keyword evidence="10" id="KW-0902">Two-component regulatory system</keyword>
<dbReference type="InterPro" id="IPR050640">
    <property type="entry name" value="Bact_2-comp_sensor_kinase"/>
</dbReference>
<evidence type="ECO:0000256" key="12">
    <source>
        <dbReference type="SAM" id="Coils"/>
    </source>
</evidence>
<dbReference type="Pfam" id="PF00672">
    <property type="entry name" value="HAMP"/>
    <property type="match status" value="1"/>
</dbReference>
<dbReference type="Pfam" id="PF02518">
    <property type="entry name" value="HATPase_c"/>
    <property type="match status" value="1"/>
</dbReference>
<feature type="transmembrane region" description="Helical" evidence="13">
    <location>
        <begin position="15"/>
        <end position="37"/>
    </location>
</feature>
<dbReference type="Gene3D" id="3.30.565.10">
    <property type="entry name" value="Histidine kinase-like ATPase, C-terminal domain"/>
    <property type="match status" value="1"/>
</dbReference>